<evidence type="ECO:0000259" key="2">
    <source>
        <dbReference type="PROSITE" id="PS50994"/>
    </source>
</evidence>
<dbReference type="PANTHER" id="PTHR37984:SF5">
    <property type="entry name" value="PROTEIN NYNRIN-LIKE"/>
    <property type="match status" value="1"/>
</dbReference>
<dbReference type="PANTHER" id="PTHR37984">
    <property type="entry name" value="PROTEIN CBG26694"/>
    <property type="match status" value="1"/>
</dbReference>
<evidence type="ECO:0000256" key="1">
    <source>
        <dbReference type="ARBA" id="ARBA00012493"/>
    </source>
</evidence>
<evidence type="ECO:0000313" key="4">
    <source>
        <dbReference type="Proteomes" id="UP001652700"/>
    </source>
</evidence>
<evidence type="ECO:0000313" key="3">
    <source>
        <dbReference type="EnsemblMetazoa" id="XP_050507442.1"/>
    </source>
</evidence>
<name>A0ABM5KB78_DIAVI</name>
<feature type="domain" description="Integrase catalytic" evidence="2">
    <location>
        <begin position="53"/>
        <end position="178"/>
    </location>
</feature>
<dbReference type="SUPFAM" id="SSF53098">
    <property type="entry name" value="Ribonuclease H-like"/>
    <property type="match status" value="1"/>
</dbReference>
<dbReference type="InterPro" id="IPR036397">
    <property type="entry name" value="RNaseH_sf"/>
</dbReference>
<keyword evidence="4" id="KW-1185">Reference proteome</keyword>
<dbReference type="Pfam" id="PF17921">
    <property type="entry name" value="Integrase_H2C2"/>
    <property type="match status" value="1"/>
</dbReference>
<proteinExistence type="predicted"/>
<dbReference type="Proteomes" id="UP001652700">
    <property type="component" value="Unplaced"/>
</dbReference>
<dbReference type="InterPro" id="IPR050951">
    <property type="entry name" value="Retrovirus_Pol_polyprotein"/>
</dbReference>
<sequence length="178" mass="20042">MSVEKTISAISQLYWFSGMIKYVKKYIGGCLEGLYNKEPGEKQKPGLVHSIEKVAVPFDTLHIDHLSPFVKSKRRNSYLIVIVDAFTKFFFMKAVQSTKVTPVITFLKSAIEFFGVARRIISDGGFCYTSQRFKDYCTSLKIKHVLNSTAAPKVNGQVERYNCTIVASLSSCSEDEIT</sequence>
<protein>
    <recommendedName>
        <fullName evidence="1">RNA-directed DNA polymerase</fullName>
        <ecNumber evidence="1">2.7.7.49</ecNumber>
    </recommendedName>
</protein>
<dbReference type="InterPro" id="IPR001584">
    <property type="entry name" value="Integrase_cat-core"/>
</dbReference>
<dbReference type="Gene3D" id="3.30.420.10">
    <property type="entry name" value="Ribonuclease H-like superfamily/Ribonuclease H"/>
    <property type="match status" value="1"/>
</dbReference>
<dbReference type="PROSITE" id="PS50994">
    <property type="entry name" value="INTEGRASE"/>
    <property type="match status" value="1"/>
</dbReference>
<dbReference type="InterPro" id="IPR041588">
    <property type="entry name" value="Integrase_H2C2"/>
</dbReference>
<dbReference type="EC" id="2.7.7.49" evidence="1"/>
<dbReference type="RefSeq" id="XP_050507442.1">
    <property type="nucleotide sequence ID" value="XM_050651485.1"/>
</dbReference>
<dbReference type="GeneID" id="126885054"/>
<accession>A0ABM5KB78</accession>
<reference evidence="3" key="1">
    <citation type="submission" date="2025-05" db="UniProtKB">
        <authorList>
            <consortium name="EnsemblMetazoa"/>
        </authorList>
    </citation>
    <scope>IDENTIFICATION</scope>
</reference>
<dbReference type="Pfam" id="PF00665">
    <property type="entry name" value="rve"/>
    <property type="match status" value="1"/>
</dbReference>
<dbReference type="InterPro" id="IPR012337">
    <property type="entry name" value="RNaseH-like_sf"/>
</dbReference>
<organism evidence="3 4">
    <name type="scientific">Diabrotica virgifera virgifera</name>
    <name type="common">western corn rootworm</name>
    <dbReference type="NCBI Taxonomy" id="50390"/>
    <lineage>
        <taxon>Eukaryota</taxon>
        <taxon>Metazoa</taxon>
        <taxon>Ecdysozoa</taxon>
        <taxon>Arthropoda</taxon>
        <taxon>Hexapoda</taxon>
        <taxon>Insecta</taxon>
        <taxon>Pterygota</taxon>
        <taxon>Neoptera</taxon>
        <taxon>Endopterygota</taxon>
        <taxon>Coleoptera</taxon>
        <taxon>Polyphaga</taxon>
        <taxon>Cucujiformia</taxon>
        <taxon>Chrysomeloidea</taxon>
        <taxon>Chrysomelidae</taxon>
        <taxon>Galerucinae</taxon>
        <taxon>Diabroticina</taxon>
        <taxon>Diabroticites</taxon>
        <taxon>Diabrotica</taxon>
    </lineage>
</organism>
<dbReference type="EnsemblMetazoa" id="XM_050651485.1">
    <property type="protein sequence ID" value="XP_050507442.1"/>
    <property type="gene ID" value="LOC126885054"/>
</dbReference>